<dbReference type="UniPathway" id="UPA00733"/>
<dbReference type="PANTHER" id="PTHR43353:SF5">
    <property type="entry name" value="SUCCINATE-SEMIALDEHYDE DEHYDROGENASE, MITOCHONDRIAL"/>
    <property type="match status" value="1"/>
</dbReference>
<dbReference type="Proteomes" id="UP000799291">
    <property type="component" value="Unassembled WGS sequence"/>
</dbReference>
<evidence type="ECO:0000256" key="8">
    <source>
        <dbReference type="RuleBase" id="RU365091"/>
    </source>
</evidence>
<evidence type="ECO:0000259" key="9">
    <source>
        <dbReference type="Pfam" id="PF00171"/>
    </source>
</evidence>
<dbReference type="OrthoDB" id="310895at2759"/>
<evidence type="ECO:0000256" key="7">
    <source>
        <dbReference type="RuleBase" id="RU003345"/>
    </source>
</evidence>
<dbReference type="GO" id="GO:0004777">
    <property type="term" value="F:succinate-semialdehyde dehydrogenase (NAD+) activity"/>
    <property type="evidence" value="ECO:0007669"/>
    <property type="project" value="UniProtKB-UniRule"/>
</dbReference>
<evidence type="ECO:0000256" key="5">
    <source>
        <dbReference type="ARBA" id="ARBA00052698"/>
    </source>
</evidence>
<proteinExistence type="inferred from homology"/>
<dbReference type="InterPro" id="IPR016161">
    <property type="entry name" value="Ald_DH/histidinol_DH"/>
</dbReference>
<gene>
    <name evidence="10" type="ORF">K458DRAFT_438102</name>
</gene>
<protein>
    <recommendedName>
        <fullName evidence="8">Succinate-semialdehyde dehydrogenase</fullName>
        <ecNumber evidence="8">1.2.1.16</ecNumber>
    </recommendedName>
</protein>
<comment type="catalytic activity">
    <reaction evidence="5 8">
        <text>succinate semialdehyde + NAD(+) + H2O = succinate + NADH + 2 H(+)</text>
        <dbReference type="Rhea" id="RHEA:13217"/>
        <dbReference type="ChEBI" id="CHEBI:15377"/>
        <dbReference type="ChEBI" id="CHEBI:15378"/>
        <dbReference type="ChEBI" id="CHEBI:30031"/>
        <dbReference type="ChEBI" id="CHEBI:57540"/>
        <dbReference type="ChEBI" id="CHEBI:57706"/>
        <dbReference type="ChEBI" id="CHEBI:57945"/>
        <dbReference type="EC" id="1.2.1.16"/>
    </reaction>
</comment>
<dbReference type="InterPro" id="IPR010102">
    <property type="entry name" value="Succ_semiAld_DH"/>
</dbReference>
<dbReference type="EMBL" id="MU005569">
    <property type="protein sequence ID" value="KAF2691732.1"/>
    <property type="molecule type" value="Genomic_DNA"/>
</dbReference>
<evidence type="ECO:0000256" key="1">
    <source>
        <dbReference type="ARBA" id="ARBA00005176"/>
    </source>
</evidence>
<dbReference type="InterPro" id="IPR016163">
    <property type="entry name" value="Ald_DH_C"/>
</dbReference>
<dbReference type="PROSITE" id="PS00070">
    <property type="entry name" value="ALDEHYDE_DEHYDR_CYS"/>
    <property type="match status" value="1"/>
</dbReference>
<comment type="catalytic activity">
    <reaction evidence="4 8">
        <text>succinate semialdehyde + NADP(+) + H2O = succinate + NADPH + 2 H(+)</text>
        <dbReference type="Rhea" id="RHEA:13213"/>
        <dbReference type="ChEBI" id="CHEBI:15377"/>
        <dbReference type="ChEBI" id="CHEBI:15378"/>
        <dbReference type="ChEBI" id="CHEBI:30031"/>
        <dbReference type="ChEBI" id="CHEBI:57706"/>
        <dbReference type="ChEBI" id="CHEBI:57783"/>
        <dbReference type="ChEBI" id="CHEBI:58349"/>
        <dbReference type="EC" id="1.2.1.16"/>
    </reaction>
</comment>
<dbReference type="FunFam" id="3.40.309.10:FF:000004">
    <property type="entry name" value="Succinate-semialdehyde dehydrogenase I"/>
    <property type="match status" value="1"/>
</dbReference>
<evidence type="ECO:0000256" key="3">
    <source>
        <dbReference type="ARBA" id="ARBA00023002"/>
    </source>
</evidence>
<dbReference type="Pfam" id="PF00171">
    <property type="entry name" value="Aldedh"/>
    <property type="match status" value="1"/>
</dbReference>
<dbReference type="FunFam" id="3.40.605.10:FF:000005">
    <property type="entry name" value="Succinate-semialdehyde dehydrogenase I"/>
    <property type="match status" value="1"/>
</dbReference>
<accession>A0A6G1JMD6</accession>
<evidence type="ECO:0000256" key="6">
    <source>
        <dbReference type="PROSITE-ProRule" id="PRU10007"/>
    </source>
</evidence>
<dbReference type="NCBIfam" id="TIGR01780">
    <property type="entry name" value="SSADH"/>
    <property type="match status" value="1"/>
</dbReference>
<dbReference type="SUPFAM" id="SSF53720">
    <property type="entry name" value="ALDH-like"/>
    <property type="match status" value="1"/>
</dbReference>
<dbReference type="InterPro" id="IPR015590">
    <property type="entry name" value="Aldehyde_DH_dom"/>
</dbReference>
<dbReference type="PANTHER" id="PTHR43353">
    <property type="entry name" value="SUCCINATE-SEMIALDEHYDE DEHYDROGENASE, MITOCHONDRIAL"/>
    <property type="match status" value="1"/>
</dbReference>
<feature type="domain" description="Aldehyde dehydrogenase" evidence="9">
    <location>
        <begin position="24"/>
        <end position="486"/>
    </location>
</feature>
<evidence type="ECO:0000313" key="11">
    <source>
        <dbReference type="Proteomes" id="UP000799291"/>
    </source>
</evidence>
<dbReference type="AlphaFoldDB" id="A0A6G1JMD6"/>
<dbReference type="CDD" id="cd07103">
    <property type="entry name" value="ALDH_F5_SSADH_GabD"/>
    <property type="match status" value="1"/>
</dbReference>
<dbReference type="PROSITE" id="PS00687">
    <property type="entry name" value="ALDEHYDE_DEHYDR_GLU"/>
    <property type="match status" value="1"/>
</dbReference>
<comment type="pathway">
    <text evidence="1 8">Amino-acid degradation; 4-aminobutanoate degradation.</text>
</comment>
<sequence>MGHSVPPLNDKSLLKEQTYVNGEWIGAKSGKTFEVTDPSTGKVIGTQPEMDRADTEAAIAAAAAALPSFRRTTARERSRMLRKWYQLMVDNADDLAKLITWENGKPFSDAKGEVAYAANFFEWFAEEAPRTYGQSIPATVPGNRVFTIKEPVGVCGLITPWNFPAAMITRKIGPALAAGCTVVAKSPGETPFTAAALAELAHRAGIPKGVVNFVTALKNTPEVGETITSSKTVKKVSFTGSTGVGKLLMKQSADTLKKLSFELGGNAPFIVFDDADLDLAVAGAIASKFRSSGQTCVCANRLYIQSGIYDKFAEKFAEKVKSFKVGGGYDEGVTHGPLIHDRAISKVQSHVEDAVSKGGKVLVGGQKLPDLGDNFFQPTVIRDMTADMQLADEETFGPVAGLFKFDTEADVVKLANSTDVGLAGYFFSRDIQRCYRVAEALEVGMVGVNTGIISDPAAPFGGVKQSGFGREGSSLGIDEYMVTKMVTLGGMGQELQGSS</sequence>
<keyword evidence="11" id="KW-1185">Reference proteome</keyword>
<dbReference type="InterPro" id="IPR016162">
    <property type="entry name" value="Ald_DH_N"/>
</dbReference>
<evidence type="ECO:0000256" key="2">
    <source>
        <dbReference type="ARBA" id="ARBA00009986"/>
    </source>
</evidence>
<organism evidence="10 11">
    <name type="scientific">Lentithecium fluviatile CBS 122367</name>
    <dbReference type="NCBI Taxonomy" id="1168545"/>
    <lineage>
        <taxon>Eukaryota</taxon>
        <taxon>Fungi</taxon>
        <taxon>Dikarya</taxon>
        <taxon>Ascomycota</taxon>
        <taxon>Pezizomycotina</taxon>
        <taxon>Dothideomycetes</taxon>
        <taxon>Pleosporomycetidae</taxon>
        <taxon>Pleosporales</taxon>
        <taxon>Massarineae</taxon>
        <taxon>Lentitheciaceae</taxon>
        <taxon>Lentithecium</taxon>
    </lineage>
</organism>
<dbReference type="InterPro" id="IPR050740">
    <property type="entry name" value="Aldehyde_DH_Superfamily"/>
</dbReference>
<dbReference type="Gene3D" id="3.40.605.10">
    <property type="entry name" value="Aldehyde Dehydrogenase, Chain A, domain 1"/>
    <property type="match status" value="1"/>
</dbReference>
<reference evidence="10" key="1">
    <citation type="journal article" date="2020" name="Stud. Mycol.">
        <title>101 Dothideomycetes genomes: a test case for predicting lifestyles and emergence of pathogens.</title>
        <authorList>
            <person name="Haridas S."/>
            <person name="Albert R."/>
            <person name="Binder M."/>
            <person name="Bloem J."/>
            <person name="Labutti K."/>
            <person name="Salamov A."/>
            <person name="Andreopoulos B."/>
            <person name="Baker S."/>
            <person name="Barry K."/>
            <person name="Bills G."/>
            <person name="Bluhm B."/>
            <person name="Cannon C."/>
            <person name="Castanera R."/>
            <person name="Culley D."/>
            <person name="Daum C."/>
            <person name="Ezra D."/>
            <person name="Gonzalez J."/>
            <person name="Henrissat B."/>
            <person name="Kuo A."/>
            <person name="Liang C."/>
            <person name="Lipzen A."/>
            <person name="Lutzoni F."/>
            <person name="Magnuson J."/>
            <person name="Mondo S."/>
            <person name="Nolan M."/>
            <person name="Ohm R."/>
            <person name="Pangilinan J."/>
            <person name="Park H.-J."/>
            <person name="Ramirez L."/>
            <person name="Alfaro M."/>
            <person name="Sun H."/>
            <person name="Tritt A."/>
            <person name="Yoshinaga Y."/>
            <person name="Zwiers L.-H."/>
            <person name="Turgeon B."/>
            <person name="Goodwin S."/>
            <person name="Spatafora J."/>
            <person name="Crous P."/>
            <person name="Grigoriev I."/>
        </authorList>
    </citation>
    <scope>NUCLEOTIDE SEQUENCE</scope>
    <source>
        <strain evidence="10">CBS 122367</strain>
    </source>
</reference>
<dbReference type="InterPro" id="IPR029510">
    <property type="entry name" value="Ald_DH_CS_GLU"/>
</dbReference>
<comment type="similarity">
    <text evidence="2 7">Belongs to the aldehyde dehydrogenase family.</text>
</comment>
<evidence type="ECO:0000256" key="4">
    <source>
        <dbReference type="ARBA" id="ARBA00050387"/>
    </source>
</evidence>
<dbReference type="GO" id="GO:0005737">
    <property type="term" value="C:cytoplasm"/>
    <property type="evidence" value="ECO:0007669"/>
    <property type="project" value="TreeGrafter"/>
</dbReference>
<evidence type="ECO:0000313" key="10">
    <source>
        <dbReference type="EMBL" id="KAF2691732.1"/>
    </source>
</evidence>
<feature type="active site" evidence="6">
    <location>
        <position position="262"/>
    </location>
</feature>
<dbReference type="Gene3D" id="3.40.309.10">
    <property type="entry name" value="Aldehyde Dehydrogenase, Chain A, domain 2"/>
    <property type="match status" value="1"/>
</dbReference>
<keyword evidence="3 7" id="KW-0560">Oxidoreductase</keyword>
<dbReference type="EC" id="1.2.1.16" evidence="8"/>
<name>A0A6G1JMD6_9PLEO</name>
<dbReference type="InterPro" id="IPR016160">
    <property type="entry name" value="Ald_DH_CS_CYS"/>
</dbReference>
<dbReference type="GO" id="GO:0009450">
    <property type="term" value="P:gamma-aminobutyric acid catabolic process"/>
    <property type="evidence" value="ECO:0007669"/>
    <property type="project" value="UniProtKB-UniPathway"/>
</dbReference>